<evidence type="ECO:0000313" key="2">
    <source>
        <dbReference type="Proteomes" id="UP001374803"/>
    </source>
</evidence>
<evidence type="ECO:0000313" key="1">
    <source>
        <dbReference type="EMBL" id="WXB03019.1"/>
    </source>
</evidence>
<dbReference type="Proteomes" id="UP001374803">
    <property type="component" value="Chromosome"/>
</dbReference>
<accession>A0ABZ2KWF0</accession>
<dbReference type="Pfam" id="PF07394">
    <property type="entry name" value="DUF1501"/>
    <property type="match status" value="1"/>
</dbReference>
<dbReference type="InterPro" id="IPR006311">
    <property type="entry name" value="TAT_signal"/>
</dbReference>
<dbReference type="InterPro" id="IPR010869">
    <property type="entry name" value="DUF1501"/>
</dbReference>
<dbReference type="PROSITE" id="PS51318">
    <property type="entry name" value="TAT"/>
    <property type="match status" value="1"/>
</dbReference>
<reference evidence="1" key="1">
    <citation type="submission" date="2021-12" db="EMBL/GenBank/DDBJ databases">
        <title>Discovery of the Pendulisporaceae a myxobacterial family with distinct sporulation behavior and unique specialized metabolism.</title>
        <authorList>
            <person name="Garcia R."/>
            <person name="Popoff A."/>
            <person name="Bader C.D."/>
            <person name="Loehr J."/>
            <person name="Walesch S."/>
            <person name="Walt C."/>
            <person name="Boldt J."/>
            <person name="Bunk B."/>
            <person name="Haeckl F.J.F.P.J."/>
            <person name="Gunesch A.P."/>
            <person name="Birkelbach J."/>
            <person name="Nuebel U."/>
            <person name="Pietschmann T."/>
            <person name="Bach T."/>
            <person name="Mueller R."/>
        </authorList>
    </citation>
    <scope>NUCLEOTIDE SEQUENCE</scope>
    <source>
        <strain evidence="1">MSr11367</strain>
    </source>
</reference>
<dbReference type="RefSeq" id="WP_394832645.1">
    <property type="nucleotide sequence ID" value="NZ_CP089929.1"/>
</dbReference>
<keyword evidence="2" id="KW-1185">Reference proteome</keyword>
<proteinExistence type="predicted"/>
<dbReference type="EMBL" id="CP089983">
    <property type="protein sequence ID" value="WXB03019.1"/>
    <property type="molecule type" value="Genomic_DNA"/>
</dbReference>
<protein>
    <submittedName>
        <fullName evidence="1">DUF1501 domain-containing protein</fullName>
    </submittedName>
</protein>
<name>A0ABZ2KWF0_9BACT</name>
<organism evidence="1 2">
    <name type="scientific">Pendulispora rubella</name>
    <dbReference type="NCBI Taxonomy" id="2741070"/>
    <lineage>
        <taxon>Bacteria</taxon>
        <taxon>Pseudomonadati</taxon>
        <taxon>Myxococcota</taxon>
        <taxon>Myxococcia</taxon>
        <taxon>Myxococcales</taxon>
        <taxon>Sorangiineae</taxon>
        <taxon>Pendulisporaceae</taxon>
        <taxon>Pendulispora</taxon>
    </lineage>
</organism>
<sequence>MKDSSRMTRRVFLGSLAGAAGGLVLSRRAFGGETKPDDPHFFLQVLVTGGMDSTCLLDARPLEMTAAKLQQNYTGKEPVPWKGNNGNQTLAAPAAEALRPLLQDICVVNGVIMSTTFDGHDQNLNVCLTGNPFGGPSAISRLNLDKPLDYLKVGSLLGAELDDSRFVPLTPAGALALKSRLPTSGENQFSIDPFLQARCREAATGSSRFATGAQALGNATAQSLSLTDRLRALELPPLVPPTPTNDGSIPVVELEQNLALMGEFFRRGIAQSALFDITGNMIIDAHSAPLAKGHAELCTTTANRFAQIITYLKNTPFDGSRSLLDVTTVMFASEFSRTMRQLDRPIDDTGTDHNPFSNSILFAGKGIRAGAVLGGSDFQSSNEELSGAHLSLDAGKLKRMGLPVDFETGLVTGAKPAEYTANGYLTIASVVNAVYTLFGVDRQHHWENGRSLGPSPVLAALCR</sequence>
<gene>
    <name evidence="1" type="ORF">LVJ94_39690</name>
</gene>